<dbReference type="Pfam" id="PF01535">
    <property type="entry name" value="PPR"/>
    <property type="match status" value="1"/>
</dbReference>
<sequence>MTTIKPSQLYLDDDNTSSSVSEEDLDDDLDLLDDDDTSSPIYGTCIRIRFVSDTIVGNSVVVSLYCKCKEFIEACNVFDEMPHRNVCTWNAIITGLIASREKQY</sequence>
<dbReference type="Proteomes" id="UP000585474">
    <property type="component" value="Unassembled WGS sequence"/>
</dbReference>
<dbReference type="InterPro" id="IPR011990">
    <property type="entry name" value="TPR-like_helical_dom_sf"/>
</dbReference>
<dbReference type="Gene3D" id="1.25.40.10">
    <property type="entry name" value="Tetratricopeptide repeat domain"/>
    <property type="match status" value="1"/>
</dbReference>
<keyword evidence="4" id="KW-1185">Reference proteome</keyword>
<proteinExistence type="predicted"/>
<comment type="caution">
    <text evidence="3">The sequence shown here is derived from an EMBL/GenBank/DDBJ whole genome shotgun (WGS) entry which is preliminary data.</text>
</comment>
<gene>
    <name evidence="3" type="ORF">Acr_10g0000950</name>
</gene>
<feature type="region of interest" description="Disordered" evidence="2">
    <location>
        <begin position="11"/>
        <end position="32"/>
    </location>
</feature>
<dbReference type="PANTHER" id="PTHR47926:SF347">
    <property type="entry name" value="PENTATRICOPEPTIDE REPEAT-CONTAINING PROTEIN"/>
    <property type="match status" value="1"/>
</dbReference>
<evidence type="ECO:0000256" key="2">
    <source>
        <dbReference type="SAM" id="MobiDB-lite"/>
    </source>
</evidence>
<dbReference type="AlphaFoldDB" id="A0A7J0F7P1"/>
<name>A0A7J0F7P1_9ERIC</name>
<dbReference type="GO" id="GO:0009451">
    <property type="term" value="P:RNA modification"/>
    <property type="evidence" value="ECO:0007669"/>
    <property type="project" value="InterPro"/>
</dbReference>
<evidence type="ECO:0000313" key="4">
    <source>
        <dbReference type="Proteomes" id="UP000585474"/>
    </source>
</evidence>
<accession>A0A7J0F7P1</accession>
<dbReference type="NCBIfam" id="TIGR00756">
    <property type="entry name" value="PPR"/>
    <property type="match status" value="1"/>
</dbReference>
<dbReference type="PANTHER" id="PTHR47926">
    <property type="entry name" value="PENTATRICOPEPTIDE REPEAT-CONTAINING PROTEIN"/>
    <property type="match status" value="1"/>
</dbReference>
<dbReference type="GO" id="GO:0003723">
    <property type="term" value="F:RNA binding"/>
    <property type="evidence" value="ECO:0007669"/>
    <property type="project" value="InterPro"/>
</dbReference>
<dbReference type="InterPro" id="IPR002885">
    <property type="entry name" value="PPR_rpt"/>
</dbReference>
<evidence type="ECO:0000256" key="1">
    <source>
        <dbReference type="ARBA" id="ARBA00022737"/>
    </source>
</evidence>
<evidence type="ECO:0000313" key="3">
    <source>
        <dbReference type="EMBL" id="GFY94710.1"/>
    </source>
</evidence>
<organism evidence="3 4">
    <name type="scientific">Actinidia rufa</name>
    <dbReference type="NCBI Taxonomy" id="165716"/>
    <lineage>
        <taxon>Eukaryota</taxon>
        <taxon>Viridiplantae</taxon>
        <taxon>Streptophyta</taxon>
        <taxon>Embryophyta</taxon>
        <taxon>Tracheophyta</taxon>
        <taxon>Spermatophyta</taxon>
        <taxon>Magnoliopsida</taxon>
        <taxon>eudicotyledons</taxon>
        <taxon>Gunneridae</taxon>
        <taxon>Pentapetalae</taxon>
        <taxon>asterids</taxon>
        <taxon>Ericales</taxon>
        <taxon>Actinidiaceae</taxon>
        <taxon>Actinidia</taxon>
    </lineage>
</organism>
<protein>
    <submittedName>
        <fullName evidence="3">Pentatricopeptide (PPR) repeat protein</fullName>
    </submittedName>
</protein>
<keyword evidence="1" id="KW-0677">Repeat</keyword>
<dbReference type="OrthoDB" id="1935468at2759"/>
<dbReference type="InterPro" id="IPR046960">
    <property type="entry name" value="PPR_At4g14850-like_plant"/>
</dbReference>
<dbReference type="EMBL" id="BJWL01000010">
    <property type="protein sequence ID" value="GFY94710.1"/>
    <property type="molecule type" value="Genomic_DNA"/>
</dbReference>
<reference evidence="3 4" key="1">
    <citation type="submission" date="2019-07" db="EMBL/GenBank/DDBJ databases">
        <title>De Novo Assembly of kiwifruit Actinidia rufa.</title>
        <authorList>
            <person name="Sugita-Konishi S."/>
            <person name="Sato K."/>
            <person name="Mori E."/>
            <person name="Abe Y."/>
            <person name="Kisaki G."/>
            <person name="Hamano K."/>
            <person name="Suezawa K."/>
            <person name="Otani M."/>
            <person name="Fukuda T."/>
            <person name="Manabe T."/>
            <person name="Gomi K."/>
            <person name="Tabuchi M."/>
            <person name="Akimitsu K."/>
            <person name="Kataoka I."/>
        </authorList>
    </citation>
    <scope>NUCLEOTIDE SEQUENCE [LARGE SCALE GENOMIC DNA]</scope>
    <source>
        <strain evidence="4">cv. Fuchu</strain>
    </source>
</reference>